<keyword evidence="3" id="KW-1185">Reference proteome</keyword>
<sequence>MSDTNSTDNVHATDEPTNTTDNVHATTEPLKGKNPIAPGETGDATTDNVHATDEPA</sequence>
<proteinExistence type="predicted"/>
<dbReference type="EMBL" id="JBHTMM010000013">
    <property type="protein sequence ID" value="MFD1306838.1"/>
    <property type="molecule type" value="Genomic_DNA"/>
</dbReference>
<name>A0ABW3XF46_9ACTN</name>
<reference evidence="3" key="1">
    <citation type="journal article" date="2019" name="Int. J. Syst. Evol. Microbiol.">
        <title>The Global Catalogue of Microorganisms (GCM) 10K type strain sequencing project: providing services to taxonomists for standard genome sequencing and annotation.</title>
        <authorList>
            <consortium name="The Broad Institute Genomics Platform"/>
            <consortium name="The Broad Institute Genome Sequencing Center for Infectious Disease"/>
            <person name="Wu L."/>
            <person name="Ma J."/>
        </authorList>
    </citation>
    <scope>NUCLEOTIDE SEQUENCE [LARGE SCALE GENOMIC DNA]</scope>
    <source>
        <strain evidence="3">CGMCC 4.7020</strain>
    </source>
</reference>
<comment type="caution">
    <text evidence="2">The sequence shown here is derived from an EMBL/GenBank/DDBJ whole genome shotgun (WGS) entry which is preliminary data.</text>
</comment>
<accession>A0ABW3XF46</accession>
<organism evidence="2 3">
    <name type="scientific">Streptomyces kaempferi</name>
    <dbReference type="NCBI Taxonomy" id="333725"/>
    <lineage>
        <taxon>Bacteria</taxon>
        <taxon>Bacillati</taxon>
        <taxon>Actinomycetota</taxon>
        <taxon>Actinomycetes</taxon>
        <taxon>Kitasatosporales</taxon>
        <taxon>Streptomycetaceae</taxon>
        <taxon>Streptomyces</taxon>
    </lineage>
</organism>
<evidence type="ECO:0008006" key="4">
    <source>
        <dbReference type="Google" id="ProtNLM"/>
    </source>
</evidence>
<feature type="compositionally biased region" description="Polar residues" evidence="1">
    <location>
        <begin position="1"/>
        <end position="25"/>
    </location>
</feature>
<evidence type="ECO:0000313" key="2">
    <source>
        <dbReference type="EMBL" id="MFD1306838.1"/>
    </source>
</evidence>
<dbReference type="Proteomes" id="UP001597058">
    <property type="component" value="Unassembled WGS sequence"/>
</dbReference>
<dbReference type="RefSeq" id="WP_168528644.1">
    <property type="nucleotide sequence ID" value="NZ_JBHSKH010000080.1"/>
</dbReference>
<feature type="region of interest" description="Disordered" evidence="1">
    <location>
        <begin position="1"/>
        <end position="56"/>
    </location>
</feature>
<evidence type="ECO:0000256" key="1">
    <source>
        <dbReference type="SAM" id="MobiDB-lite"/>
    </source>
</evidence>
<evidence type="ECO:0000313" key="3">
    <source>
        <dbReference type="Proteomes" id="UP001597058"/>
    </source>
</evidence>
<gene>
    <name evidence="2" type="ORF">ACFQ5X_13410</name>
</gene>
<protein>
    <recommendedName>
        <fullName evidence="4">Sigma-like protein</fullName>
    </recommendedName>
</protein>